<dbReference type="InterPro" id="IPR008603">
    <property type="entry name" value="DCTN4"/>
</dbReference>
<dbReference type="GO" id="GO:0001725">
    <property type="term" value="C:stress fiber"/>
    <property type="evidence" value="ECO:0007669"/>
    <property type="project" value="UniProtKB-SubCell"/>
</dbReference>
<comment type="similarity">
    <text evidence="12">Belongs to the dynactin subunit 4 family.</text>
</comment>
<evidence type="ECO:0000256" key="10">
    <source>
        <dbReference type="ARBA" id="ARBA00023054"/>
    </source>
</evidence>
<evidence type="ECO:0000256" key="12">
    <source>
        <dbReference type="ARBA" id="ARBA00034776"/>
    </source>
</evidence>
<dbReference type="Proteomes" id="UP000593567">
    <property type="component" value="Unassembled WGS sequence"/>
</dbReference>
<keyword evidence="6" id="KW-1017">Isopeptide bond</keyword>
<reference evidence="16" key="1">
    <citation type="submission" date="2020-06" db="EMBL/GenBank/DDBJ databases">
        <title>Draft genome of Bugula neritina, a colonial animal packing powerful symbionts and potential medicines.</title>
        <authorList>
            <person name="Rayko M."/>
        </authorList>
    </citation>
    <scope>NUCLEOTIDE SEQUENCE [LARGE SCALE GENOMIC DNA]</scope>
    <source>
        <strain evidence="16">Kwan_BN1</strain>
    </source>
</reference>
<proteinExistence type="inferred from homology"/>
<dbReference type="PANTHER" id="PTHR13034">
    <property type="entry name" value="DYNACTIN P62 SUBUNIT"/>
    <property type="match status" value="1"/>
</dbReference>
<dbReference type="AlphaFoldDB" id="A0A7J7K4E0"/>
<keyword evidence="17" id="KW-1185">Reference proteome</keyword>
<evidence type="ECO:0000256" key="13">
    <source>
        <dbReference type="ARBA" id="ARBA00034864"/>
    </source>
</evidence>
<evidence type="ECO:0000313" key="17">
    <source>
        <dbReference type="Proteomes" id="UP000593567"/>
    </source>
</evidence>
<comment type="caution">
    <text evidence="16">The sequence shown here is derived from an EMBL/GenBank/DDBJ whole genome shotgun (WGS) entry which is preliminary data.</text>
</comment>
<dbReference type="GO" id="GO:0005938">
    <property type="term" value="C:cell cortex"/>
    <property type="evidence" value="ECO:0007669"/>
    <property type="project" value="UniProtKB-SubCell"/>
</dbReference>
<protein>
    <recommendedName>
        <fullName evidence="13">Dynactin subunit 4</fullName>
    </recommendedName>
</protein>
<evidence type="ECO:0000256" key="5">
    <source>
        <dbReference type="ARBA" id="ARBA00022490"/>
    </source>
</evidence>
<keyword evidence="7" id="KW-0597">Phosphoprotein</keyword>
<comment type="subcellular location">
    <subcellularLocation>
        <location evidence="3">Cytoplasm</location>
        <location evidence="3">Cell cortex</location>
    </subcellularLocation>
    <subcellularLocation>
        <location evidence="1">Cytoplasm</location>
        <location evidence="1">Cytoskeleton</location>
        <location evidence="1">Microtubule organizing center</location>
        <location evidence="1">Centrosome</location>
    </subcellularLocation>
    <subcellularLocation>
        <location evidence="2">Cytoplasm</location>
        <location evidence="2">Cytoskeleton</location>
        <location evidence="2">Stress fiber</location>
    </subcellularLocation>
    <subcellularLocation>
        <location evidence="4">Cytoplasm</location>
        <location evidence="4">Myofibril</location>
    </subcellularLocation>
</comment>
<evidence type="ECO:0000256" key="4">
    <source>
        <dbReference type="ARBA" id="ARBA00004657"/>
    </source>
</evidence>
<evidence type="ECO:0000256" key="7">
    <source>
        <dbReference type="ARBA" id="ARBA00022553"/>
    </source>
</evidence>
<evidence type="ECO:0000256" key="3">
    <source>
        <dbReference type="ARBA" id="ARBA00004544"/>
    </source>
</evidence>
<feature type="compositionally biased region" description="Basic and acidic residues" evidence="15">
    <location>
        <begin position="97"/>
        <end position="106"/>
    </location>
</feature>
<organism evidence="16 17">
    <name type="scientific">Bugula neritina</name>
    <name type="common">Brown bryozoan</name>
    <name type="synonym">Sertularia neritina</name>
    <dbReference type="NCBI Taxonomy" id="10212"/>
    <lineage>
        <taxon>Eukaryota</taxon>
        <taxon>Metazoa</taxon>
        <taxon>Spiralia</taxon>
        <taxon>Lophotrochozoa</taxon>
        <taxon>Bryozoa</taxon>
        <taxon>Gymnolaemata</taxon>
        <taxon>Cheilostomatida</taxon>
        <taxon>Flustrina</taxon>
        <taxon>Buguloidea</taxon>
        <taxon>Bugulidae</taxon>
        <taxon>Bugula</taxon>
    </lineage>
</organism>
<dbReference type="OrthoDB" id="283815at2759"/>
<evidence type="ECO:0000256" key="6">
    <source>
        <dbReference type="ARBA" id="ARBA00022499"/>
    </source>
</evidence>
<evidence type="ECO:0000256" key="8">
    <source>
        <dbReference type="ARBA" id="ARBA00022843"/>
    </source>
</evidence>
<accession>A0A7J7K4E0</accession>
<dbReference type="Pfam" id="PF05502">
    <property type="entry name" value="Dynactin_p62"/>
    <property type="match status" value="2"/>
</dbReference>
<dbReference type="PANTHER" id="PTHR13034:SF2">
    <property type="entry name" value="DYNACTIN SUBUNIT 4"/>
    <property type="match status" value="1"/>
</dbReference>
<dbReference type="GO" id="GO:0030016">
    <property type="term" value="C:myofibril"/>
    <property type="evidence" value="ECO:0007669"/>
    <property type="project" value="UniProtKB-SubCell"/>
</dbReference>
<feature type="compositionally biased region" description="Low complexity" evidence="15">
    <location>
        <begin position="108"/>
        <end position="120"/>
    </location>
</feature>
<keyword evidence="5" id="KW-0963">Cytoplasm</keyword>
<keyword evidence="10" id="KW-0175">Coiled coil</keyword>
<gene>
    <name evidence="16" type="ORF">EB796_008859</name>
</gene>
<evidence type="ECO:0000313" key="16">
    <source>
        <dbReference type="EMBL" id="KAF6032814.1"/>
    </source>
</evidence>
<dbReference type="GO" id="GO:0005869">
    <property type="term" value="C:dynactin complex"/>
    <property type="evidence" value="ECO:0007669"/>
    <property type="project" value="InterPro"/>
</dbReference>
<name>A0A7J7K4E0_BUGNE</name>
<keyword evidence="8" id="KW-0832">Ubl conjugation</keyword>
<keyword evidence="11" id="KW-0206">Cytoskeleton</keyword>
<dbReference type="GO" id="GO:0005813">
    <property type="term" value="C:centrosome"/>
    <property type="evidence" value="ECO:0007669"/>
    <property type="project" value="UniProtKB-SubCell"/>
</dbReference>
<evidence type="ECO:0000256" key="9">
    <source>
        <dbReference type="ARBA" id="ARBA00022990"/>
    </source>
</evidence>
<evidence type="ECO:0000256" key="1">
    <source>
        <dbReference type="ARBA" id="ARBA00004300"/>
    </source>
</evidence>
<evidence type="ECO:0000256" key="15">
    <source>
        <dbReference type="SAM" id="MobiDB-lite"/>
    </source>
</evidence>
<evidence type="ECO:0000256" key="2">
    <source>
        <dbReference type="ARBA" id="ARBA00004529"/>
    </source>
</evidence>
<evidence type="ECO:0000256" key="11">
    <source>
        <dbReference type="ARBA" id="ARBA00023212"/>
    </source>
</evidence>
<comment type="subunit">
    <text evidence="14">Subunit of dynactin, a multiprotein complex part of a tripartite complex with dynein and a adapter, such as BICDL1, BICD2 or HOOK3. The dynactin complex is built around ACTR1A/ACTB filament and consists of an actin-related filament composed of a shoulder domain, a pointed end and a barbed end. Its length is defined by its flexible shoulder domain. The soulder is composed of 2 DCTN1 subunits, 4 DCTN2 and 2 DCTN3. The 4 DCNT2 (via N-terminus) bind the ACTR1A filament and act as molecular rulers to determine the length. The pointed end is important for binding dynein-dynactin cargo adapters. Consists of 4 subunits: ACTR10, DCNT4, DCTN5 and DCTN6. The barbed end is composed of a CAPZA1:CAPZB heterodimers, which binds ACTR1A/ACTB filament and dynactin and stabilizes dynactin. Interacts with ATP7B, but not ATP7A, in a copper-dependent manner. Interacts with ANK2; this interaction is required for localization at costameres. Interacts with N4BP2L1.</text>
</comment>
<dbReference type="EMBL" id="VXIV02001473">
    <property type="protein sequence ID" value="KAF6032814.1"/>
    <property type="molecule type" value="Genomic_DNA"/>
</dbReference>
<sequence length="473" mass="52346">MLADRMAFLLNVDRVLYECSCSSTYPLCRLYYCRYCLALRCADCTQHEADVYFCSQCLQSHMAPEAKLHYMKCKKCFECPSCQSVLALRAVTTLPEESPKSTEKEPVTSATPTASATPTTPATPAKKYFLSCGNCYWTTKDAGYEEQELAVLYDSFFDTEQAVIKQLKEAYQVIALRDATEKTAKKSASQTNKRKTMAALGIREDSSSFLSSLSIGTRGMSALNRSKQLANISAVDALQSVMSVATSDVEALPDDYFTRPLDLSNVTTLDQRLRDVKNQPAATVQLKPLRKQLLIKKSVRCKKCDHSLCKPEFSTSNIKFKIQLLAQLQLPEVRIHPGYSLVAGKECEVVLSVSNPDQLSQCTFKLVADNDNQRSNCEITTPSDVEFSLEPKNDAFSLDDSIETDPEKERLLEYNHGSKIGIKCSVNVPGDLAGNAKVCVKLHHTPLLTSTDGSTVSEQQFPICIDLGSVQGF</sequence>
<keyword evidence="9" id="KW-0007">Acetylation</keyword>
<feature type="region of interest" description="Disordered" evidence="15">
    <location>
        <begin position="96"/>
        <end position="120"/>
    </location>
</feature>
<evidence type="ECO:0000256" key="14">
    <source>
        <dbReference type="ARBA" id="ARBA00093507"/>
    </source>
</evidence>